<name>A0A165HPV8_XYLHT</name>
<accession>A0A165HPV8</accession>
<protein>
    <recommendedName>
        <fullName evidence="5">MMS19 nucleotide excision repair protein</fullName>
    </recommendedName>
</protein>
<dbReference type="OMA" id="FSFMPEF"/>
<dbReference type="InterPro" id="IPR029240">
    <property type="entry name" value="MMS19_N"/>
</dbReference>
<keyword evidence="3" id="KW-0677">Repeat</keyword>
<dbReference type="GO" id="GO:0097361">
    <property type="term" value="C:cytosolic [4Fe-4S] assembly targeting complex"/>
    <property type="evidence" value="ECO:0007669"/>
    <property type="project" value="UniProtKB-UniRule"/>
</dbReference>
<comment type="similarity">
    <text evidence="2 5">Belongs to the MET18/MMS19 family.</text>
</comment>
<dbReference type="PANTHER" id="PTHR12891">
    <property type="entry name" value="DNA REPAIR/TRANSCRIPTION PROTEIN MET18/MMS19"/>
    <property type="match status" value="1"/>
</dbReference>
<dbReference type="Gene3D" id="1.25.10.10">
    <property type="entry name" value="Leucine-rich Repeat Variant"/>
    <property type="match status" value="2"/>
</dbReference>
<comment type="function">
    <text evidence="5">Key component of the cytosolic iron-sulfur protein assembly (CIA) complex, a multiprotein complex that mediates the incorporation of iron-sulfur cluster into apoproteins specifically involved in DNA metabolism and genomic integrity. In the CIA complex, MMS19 acts as an adapter between early-acting CIA components and a subset of cellular target iron-sulfur proteins.</text>
</comment>
<dbReference type="GO" id="GO:0051604">
    <property type="term" value="P:protein maturation"/>
    <property type="evidence" value="ECO:0007669"/>
    <property type="project" value="UniProtKB-UniRule"/>
</dbReference>
<dbReference type="InterPro" id="IPR011989">
    <property type="entry name" value="ARM-like"/>
</dbReference>
<evidence type="ECO:0000259" key="6">
    <source>
        <dbReference type="Pfam" id="PF12460"/>
    </source>
</evidence>
<evidence type="ECO:0000313" key="9">
    <source>
        <dbReference type="Proteomes" id="UP000076632"/>
    </source>
</evidence>
<dbReference type="PANTHER" id="PTHR12891:SF0">
    <property type="entry name" value="MMS19 NUCLEOTIDE EXCISION REPAIR PROTEIN HOMOLOG"/>
    <property type="match status" value="1"/>
</dbReference>
<dbReference type="InterPro" id="IPR016024">
    <property type="entry name" value="ARM-type_fold"/>
</dbReference>
<dbReference type="GO" id="GO:0016226">
    <property type="term" value="P:iron-sulfur cluster assembly"/>
    <property type="evidence" value="ECO:0007669"/>
    <property type="project" value="UniProtKB-UniRule"/>
</dbReference>
<evidence type="ECO:0000259" key="7">
    <source>
        <dbReference type="Pfam" id="PF14500"/>
    </source>
</evidence>
<dbReference type="EMBL" id="KV407457">
    <property type="protein sequence ID" value="KZF23815.1"/>
    <property type="molecule type" value="Genomic_DNA"/>
</dbReference>
<keyword evidence="5" id="KW-0234">DNA repair</keyword>
<dbReference type="STRING" id="1328760.A0A165HPV8"/>
<evidence type="ECO:0000256" key="2">
    <source>
        <dbReference type="ARBA" id="ARBA00009340"/>
    </source>
</evidence>
<dbReference type="InParanoid" id="A0A165HPV8"/>
<dbReference type="Pfam" id="PF14500">
    <property type="entry name" value="MMS19_N"/>
    <property type="match status" value="1"/>
</dbReference>
<evidence type="ECO:0000256" key="3">
    <source>
        <dbReference type="ARBA" id="ARBA00022737"/>
    </source>
</evidence>
<gene>
    <name evidence="8" type="ORF">L228DRAFT_282495</name>
</gene>
<keyword evidence="4 5" id="KW-0539">Nucleus</keyword>
<dbReference type="SUPFAM" id="SSF48371">
    <property type="entry name" value="ARM repeat"/>
    <property type="match status" value="2"/>
</dbReference>
<dbReference type="OrthoDB" id="342900at2759"/>
<feature type="domain" description="MMS19 N-terminal" evidence="7">
    <location>
        <begin position="41"/>
        <end position="302"/>
    </location>
</feature>
<dbReference type="GO" id="GO:0006281">
    <property type="term" value="P:DNA repair"/>
    <property type="evidence" value="ECO:0007669"/>
    <property type="project" value="UniProtKB-UniRule"/>
</dbReference>
<evidence type="ECO:0000313" key="8">
    <source>
        <dbReference type="EMBL" id="KZF23815.1"/>
    </source>
</evidence>
<organism evidence="8 9">
    <name type="scientific">Xylona heveae (strain CBS 132557 / TC161)</name>
    <dbReference type="NCBI Taxonomy" id="1328760"/>
    <lineage>
        <taxon>Eukaryota</taxon>
        <taxon>Fungi</taxon>
        <taxon>Dikarya</taxon>
        <taxon>Ascomycota</taxon>
        <taxon>Pezizomycotina</taxon>
        <taxon>Xylonomycetes</taxon>
        <taxon>Xylonales</taxon>
        <taxon>Xylonaceae</taxon>
        <taxon>Xylona</taxon>
    </lineage>
</organism>
<keyword evidence="9" id="KW-1185">Reference proteome</keyword>
<evidence type="ECO:0000256" key="1">
    <source>
        <dbReference type="ARBA" id="ARBA00004123"/>
    </source>
</evidence>
<dbReference type="Pfam" id="PF12460">
    <property type="entry name" value="MMS19_C"/>
    <property type="match status" value="1"/>
</dbReference>
<comment type="subcellular location">
    <subcellularLocation>
        <location evidence="1 5">Nucleus</location>
    </subcellularLocation>
</comment>
<reference evidence="8 9" key="1">
    <citation type="journal article" date="2016" name="Fungal Biol.">
        <title>The genome of Xylona heveae provides a window into fungal endophytism.</title>
        <authorList>
            <person name="Gazis R."/>
            <person name="Kuo A."/>
            <person name="Riley R."/>
            <person name="LaButti K."/>
            <person name="Lipzen A."/>
            <person name="Lin J."/>
            <person name="Amirebrahimi M."/>
            <person name="Hesse C.N."/>
            <person name="Spatafora J.W."/>
            <person name="Henrissat B."/>
            <person name="Hainaut M."/>
            <person name="Grigoriev I.V."/>
            <person name="Hibbett D.S."/>
        </authorList>
    </citation>
    <scope>NUCLEOTIDE SEQUENCE [LARGE SCALE GENOMIC DNA]</scope>
    <source>
        <strain evidence="8 9">TC161</strain>
    </source>
</reference>
<dbReference type="GO" id="GO:0005634">
    <property type="term" value="C:nucleus"/>
    <property type="evidence" value="ECO:0007669"/>
    <property type="project" value="UniProtKB-SubCell"/>
</dbReference>
<proteinExistence type="inferred from homology"/>
<dbReference type="GeneID" id="28901141"/>
<dbReference type="FunCoup" id="A0A165HPV8">
    <property type="interactions" value="935"/>
</dbReference>
<feature type="domain" description="MMS19 C-terminal" evidence="6">
    <location>
        <begin position="551"/>
        <end position="969"/>
    </location>
</feature>
<evidence type="ECO:0000256" key="4">
    <source>
        <dbReference type="ARBA" id="ARBA00023242"/>
    </source>
</evidence>
<dbReference type="Proteomes" id="UP000076632">
    <property type="component" value="Unassembled WGS sequence"/>
</dbReference>
<dbReference type="InterPro" id="IPR024687">
    <property type="entry name" value="MMS19_C"/>
</dbReference>
<dbReference type="AlphaFoldDB" id="A0A165HPV8"/>
<sequence length="1021" mass="113734">MSEVQLFLLAYSKNDKTEAREIAASTAKRLETKESGILNVVQELGPYLTEENVEIRSNAIAYLSTVLAALPSRFLSRQQTEVLATWYLSCIKDGPKLEYAAEGLQELLRTGRADDALVQSITSRLLDSIEDLQRSPQSDRYAVYVLVDYLLAVHRTSLVDIQEQVIPGVIDLVSGEKDPRNLMIIFSFMKVIMVEWQITQFAEPLYESVFCYFPITFRPPPNDPYKITAQDLKERLRACVAATGDFAPFAIPALIDKLDSTSPNVKKDVMQTISACALSYGSRVLSRYSIPLWDSLKYEIFNVQEENLADDALNALRSIATGLSFESNFGETKSYLGQYTAPITKECNQGIQDPQQKQAKAASRILATIAAAGENAYLMVIKDVMPPLYELYRTADSIAKQRGLLEVLVELLEANTRVWGTWAPQQPRSAVYNPLQPFKEKMLEVFSPALMGTSKGEVSFRIVALKGLLQMCRIFGFLDRDEIGLVVQYLNDVALEESTGEDRLQKEAIEALVQISKYKSDPILEISIPKFMAQLPQSADHGQMLTYVPSLEILAELSVEKTIFILIQRRLLSKLGDILNNGSSSEYALSILSTLRHIFSRPDLSQDLSLDLYFRMVIEEQTRDIVTANKPGCPVNARQSEAVIDAHGRLCNLIVRALPENKQAEVLNQVWSLFTTPDSFTPVPFSNQRSENERKTLVLSSHLLSGINTKKVKLDHITWGIESYFQDIVRLALDETLPGVRMALLRTLAVLTNKFFPTGAALPASIIDGPDSGLLPGNKTPNASRVAFWILKGLVFRMDTSITRILELLVSQLADAEYGQIIARGFDMLLSQDHALSEANHAIIRKLHKQKVFNVCTPRIATGFQAAPVSARANYLVALAGLLKDVPSEIIMPELETLLPLLLRSLDLDDPSVSAATLDTITVVAVQNAKGLEGHIASLVGRLLSCGEVKPSNPSTVRKSALRCLGLFPTRIRHEVLLPYKTQVMHRLLAMLDDPRRDVRKTAVDCRKEWAGMDEPDEDDE</sequence>
<dbReference type="InterPro" id="IPR039920">
    <property type="entry name" value="MMS19"/>
</dbReference>
<dbReference type="RefSeq" id="XP_018189370.1">
    <property type="nucleotide sequence ID" value="XM_018336004.1"/>
</dbReference>
<evidence type="ECO:0000256" key="5">
    <source>
        <dbReference type="RuleBase" id="RU367072"/>
    </source>
</evidence>
<keyword evidence="5" id="KW-0227">DNA damage</keyword>